<dbReference type="Pfam" id="PF08011">
    <property type="entry name" value="PDDEXK_9"/>
    <property type="match status" value="1"/>
</dbReference>
<sequence length="354" mass="40288">MLNLIRALFYSVLKDNNDVKKAILTGCLRISKESLFTGLNNLAVYSVTGIGYETAFGFTGDEVDKLLSAAGFSEKKDVIRKWYDGYCIGSEKLYTPWDVILYVSKLMKDKDAEPDNFWANSSGNNAIRKLIDITEASVSDDFTALIEGKAIEKKISETLTYSNVYSNENNIWSLLLSTGYLTIDGKYNPNKETSLKLPNEEIRNLFAESADEWFTDFAKRSNRDELFSAIWNGNAEALSSIISRYLSRSISYYDYIESYYHAFLVGLLSGSPYPVKSNREQGEGRPDITIGNRPENKLAIFEIKRAHAISDVPQKLDEAVKQIRERHYSDTEDYDDVICYAIVFYRKKAFARKV</sequence>
<name>A0A9D9IB23_9SPIO</name>
<reference evidence="1" key="1">
    <citation type="submission" date="2020-10" db="EMBL/GenBank/DDBJ databases">
        <authorList>
            <person name="Gilroy R."/>
        </authorList>
    </citation>
    <scope>NUCLEOTIDE SEQUENCE</scope>
    <source>
        <strain evidence="1">14700</strain>
    </source>
</reference>
<gene>
    <name evidence="1" type="ORF">IAA72_01965</name>
</gene>
<dbReference type="PANTHER" id="PTHR34825:SF1">
    <property type="entry name" value="AAA-ATPASE-LIKE DOMAIN-CONTAINING PROTEIN"/>
    <property type="match status" value="1"/>
</dbReference>
<accession>A0A9D9IB23</accession>
<comment type="caution">
    <text evidence="1">The sequence shown here is derived from an EMBL/GenBank/DDBJ whole genome shotgun (WGS) entry which is preliminary data.</text>
</comment>
<dbReference type="Proteomes" id="UP000810292">
    <property type="component" value="Unassembled WGS sequence"/>
</dbReference>
<organism evidence="1 2">
    <name type="scientific">Candidatus Ornithospirochaeta stercoravium</name>
    <dbReference type="NCBI Taxonomy" id="2840897"/>
    <lineage>
        <taxon>Bacteria</taxon>
        <taxon>Pseudomonadati</taxon>
        <taxon>Spirochaetota</taxon>
        <taxon>Spirochaetia</taxon>
        <taxon>Spirochaetales</taxon>
        <taxon>Spirochaetaceae</taxon>
        <taxon>Spirochaetaceae incertae sedis</taxon>
        <taxon>Candidatus Ornithospirochaeta</taxon>
    </lineage>
</organism>
<dbReference type="PANTHER" id="PTHR34825">
    <property type="entry name" value="CONSERVED PROTEIN, WITH A WEAK D-GALACTARATE DEHYDRATASE/ALTRONATE HYDROLASE DOMAIN"/>
    <property type="match status" value="1"/>
</dbReference>
<protein>
    <submittedName>
        <fullName evidence="1">AAA family ATPase</fullName>
    </submittedName>
</protein>
<dbReference type="AlphaFoldDB" id="A0A9D9IB23"/>
<evidence type="ECO:0000313" key="1">
    <source>
        <dbReference type="EMBL" id="MBO8468534.1"/>
    </source>
</evidence>
<dbReference type="EMBL" id="JADIMF010000029">
    <property type="protein sequence ID" value="MBO8468534.1"/>
    <property type="molecule type" value="Genomic_DNA"/>
</dbReference>
<proteinExistence type="predicted"/>
<reference evidence="1" key="2">
    <citation type="journal article" date="2021" name="PeerJ">
        <title>Extensive microbial diversity within the chicken gut microbiome revealed by metagenomics and culture.</title>
        <authorList>
            <person name="Gilroy R."/>
            <person name="Ravi A."/>
            <person name="Getino M."/>
            <person name="Pursley I."/>
            <person name="Horton D.L."/>
            <person name="Alikhan N.F."/>
            <person name="Baker D."/>
            <person name="Gharbi K."/>
            <person name="Hall N."/>
            <person name="Watson M."/>
            <person name="Adriaenssens E.M."/>
            <person name="Foster-Nyarko E."/>
            <person name="Jarju S."/>
            <person name="Secka A."/>
            <person name="Antonio M."/>
            <person name="Oren A."/>
            <person name="Chaudhuri R.R."/>
            <person name="La Ragione R."/>
            <person name="Hildebrand F."/>
            <person name="Pallen M.J."/>
        </authorList>
    </citation>
    <scope>NUCLEOTIDE SEQUENCE</scope>
    <source>
        <strain evidence="1">14700</strain>
    </source>
</reference>
<dbReference type="InterPro" id="IPR012547">
    <property type="entry name" value="PDDEXK_9"/>
</dbReference>
<evidence type="ECO:0000313" key="2">
    <source>
        <dbReference type="Proteomes" id="UP000810292"/>
    </source>
</evidence>